<gene>
    <name evidence="4" type="ORF">SAMN04487905_10613</name>
</gene>
<dbReference type="OrthoDB" id="3345404at2"/>
<dbReference type="PANTHER" id="PTHR34135">
    <property type="entry name" value="LYSOZYME"/>
    <property type="match status" value="1"/>
</dbReference>
<dbReference type="CDD" id="cd00599">
    <property type="entry name" value="GH25_muramidase"/>
    <property type="match status" value="1"/>
</dbReference>
<accession>A0A1H0U3W3</accession>
<dbReference type="SUPFAM" id="SSF51445">
    <property type="entry name" value="(Trans)glycosidases"/>
    <property type="match status" value="1"/>
</dbReference>
<keyword evidence="2" id="KW-0378">Hydrolase</keyword>
<evidence type="ECO:0000313" key="4">
    <source>
        <dbReference type="EMBL" id="SDP60526.1"/>
    </source>
</evidence>
<dbReference type="InterPro" id="IPR017853">
    <property type="entry name" value="GH"/>
</dbReference>
<organism evidence="4 5">
    <name type="scientific">Actinopolyspora xinjiangensis</name>
    <dbReference type="NCBI Taxonomy" id="405564"/>
    <lineage>
        <taxon>Bacteria</taxon>
        <taxon>Bacillati</taxon>
        <taxon>Actinomycetota</taxon>
        <taxon>Actinomycetes</taxon>
        <taxon>Actinopolysporales</taxon>
        <taxon>Actinopolysporaceae</taxon>
        <taxon>Actinopolyspora</taxon>
    </lineage>
</organism>
<keyword evidence="3" id="KW-0326">Glycosidase</keyword>
<dbReference type="Pfam" id="PF01183">
    <property type="entry name" value="Glyco_hydro_25"/>
    <property type="match status" value="1"/>
</dbReference>
<evidence type="ECO:0000256" key="2">
    <source>
        <dbReference type="ARBA" id="ARBA00022801"/>
    </source>
</evidence>
<comment type="similarity">
    <text evidence="1">Belongs to the glycosyl hydrolase 25 family.</text>
</comment>
<name>A0A1H0U3W3_9ACTN</name>
<dbReference type="STRING" id="405564.SAMN04487905_10613"/>
<dbReference type="RefSeq" id="WP_092601126.1">
    <property type="nucleotide sequence ID" value="NZ_FNJR01000006.1"/>
</dbReference>
<dbReference type="Gene3D" id="3.20.20.80">
    <property type="entry name" value="Glycosidases"/>
    <property type="match status" value="1"/>
</dbReference>
<dbReference type="SMART" id="SM00641">
    <property type="entry name" value="Glyco_25"/>
    <property type="match status" value="1"/>
</dbReference>
<evidence type="ECO:0000313" key="5">
    <source>
        <dbReference type="Proteomes" id="UP000199497"/>
    </source>
</evidence>
<dbReference type="GO" id="GO:0016998">
    <property type="term" value="P:cell wall macromolecule catabolic process"/>
    <property type="evidence" value="ECO:0007669"/>
    <property type="project" value="InterPro"/>
</dbReference>
<evidence type="ECO:0000256" key="3">
    <source>
        <dbReference type="ARBA" id="ARBA00023295"/>
    </source>
</evidence>
<keyword evidence="5" id="KW-1185">Reference proteome</keyword>
<dbReference type="PROSITE" id="PS51904">
    <property type="entry name" value="GLYCOSYL_HYDROL_F25_2"/>
    <property type="match status" value="1"/>
</dbReference>
<evidence type="ECO:0000256" key="1">
    <source>
        <dbReference type="ARBA" id="ARBA00010646"/>
    </source>
</evidence>
<dbReference type="GO" id="GO:0009253">
    <property type="term" value="P:peptidoglycan catabolic process"/>
    <property type="evidence" value="ECO:0007669"/>
    <property type="project" value="InterPro"/>
</dbReference>
<dbReference type="GO" id="GO:0016052">
    <property type="term" value="P:carbohydrate catabolic process"/>
    <property type="evidence" value="ECO:0007669"/>
    <property type="project" value="TreeGrafter"/>
</dbReference>
<dbReference type="EMBL" id="FNJR01000006">
    <property type="protein sequence ID" value="SDP60526.1"/>
    <property type="molecule type" value="Genomic_DNA"/>
</dbReference>
<dbReference type="Proteomes" id="UP000199497">
    <property type="component" value="Unassembled WGS sequence"/>
</dbReference>
<protein>
    <submittedName>
        <fullName evidence="4">Lyzozyme M1 (1,4-beta-N-acetylmuramidase), GH25 family</fullName>
    </submittedName>
</protein>
<reference evidence="5" key="1">
    <citation type="submission" date="2016-10" db="EMBL/GenBank/DDBJ databases">
        <authorList>
            <person name="Varghese N."/>
            <person name="Submissions S."/>
        </authorList>
    </citation>
    <scope>NUCLEOTIDE SEQUENCE [LARGE SCALE GENOMIC DNA]</scope>
    <source>
        <strain evidence="5">DSM 46732</strain>
    </source>
</reference>
<proteinExistence type="inferred from homology"/>
<sequence>MIYGIDVSHYQGSFDMRRARSEAFEFVFIKATEGSGFVDPRFRENLTNARAAGLLVAAYHYQREGVDAHAQADHIASVVPADCPVILDVESGGGGVSLAREVMKALHRRGYRTPLLYLPEWYWRELGRPDLSDFPPLWKSRYPDTNGGYASEIYQRVPGHFWSDYGGNAVAVLQFTSSATIAGSTPVDANAYRSDRHDLAELLGGNTTQEADMRDDERAALFGILKELTGSETPGEYPGWESLVNPEKSFTMLDYVRYIDRHTYAGRGLDRDSIRDVVREELGPNGTLRPTLRDVLAEHVPASVSAEALLDELANRLAPDSE</sequence>
<dbReference type="InterPro" id="IPR018077">
    <property type="entry name" value="Glyco_hydro_fam25_subgr"/>
</dbReference>
<dbReference type="InterPro" id="IPR002053">
    <property type="entry name" value="Glyco_hydro_25"/>
</dbReference>
<dbReference type="GO" id="GO:0003796">
    <property type="term" value="F:lysozyme activity"/>
    <property type="evidence" value="ECO:0007669"/>
    <property type="project" value="InterPro"/>
</dbReference>
<dbReference type="PANTHER" id="PTHR34135:SF2">
    <property type="entry name" value="LYSOZYME"/>
    <property type="match status" value="1"/>
</dbReference>
<dbReference type="AlphaFoldDB" id="A0A1H0U3W3"/>